<feature type="compositionally biased region" description="Low complexity" evidence="1">
    <location>
        <begin position="89"/>
        <end position="106"/>
    </location>
</feature>
<evidence type="ECO:0000256" key="1">
    <source>
        <dbReference type="SAM" id="MobiDB-lite"/>
    </source>
</evidence>
<protein>
    <submittedName>
        <fullName evidence="2">Uncharacterized protein</fullName>
    </submittedName>
</protein>
<proteinExistence type="predicted"/>
<reference evidence="2" key="1">
    <citation type="submission" date="2018-11" db="EMBL/GenBank/DDBJ databases">
        <authorList>
            <consortium name="Pathogen Informatics"/>
        </authorList>
    </citation>
    <scope>NUCLEOTIDE SEQUENCE</scope>
</reference>
<feature type="compositionally biased region" description="Polar residues" evidence="1">
    <location>
        <begin position="115"/>
        <end position="129"/>
    </location>
</feature>
<dbReference type="OrthoDB" id="6269447at2759"/>
<evidence type="ECO:0000313" key="2">
    <source>
        <dbReference type="EMBL" id="VEL08185.1"/>
    </source>
</evidence>
<dbReference type="AlphaFoldDB" id="A0A448WC71"/>
<comment type="caution">
    <text evidence="2">The sequence shown here is derived from an EMBL/GenBank/DDBJ whole genome shotgun (WGS) entry which is preliminary data.</text>
</comment>
<evidence type="ECO:0000313" key="3">
    <source>
        <dbReference type="Proteomes" id="UP000784294"/>
    </source>
</evidence>
<gene>
    <name evidence="2" type="ORF">PXEA_LOCUS1625</name>
</gene>
<dbReference type="EMBL" id="CAAALY010003337">
    <property type="protein sequence ID" value="VEL08185.1"/>
    <property type="molecule type" value="Genomic_DNA"/>
</dbReference>
<dbReference type="Proteomes" id="UP000784294">
    <property type="component" value="Unassembled WGS sequence"/>
</dbReference>
<organism evidence="2 3">
    <name type="scientific">Protopolystoma xenopodis</name>
    <dbReference type="NCBI Taxonomy" id="117903"/>
    <lineage>
        <taxon>Eukaryota</taxon>
        <taxon>Metazoa</taxon>
        <taxon>Spiralia</taxon>
        <taxon>Lophotrochozoa</taxon>
        <taxon>Platyhelminthes</taxon>
        <taxon>Monogenea</taxon>
        <taxon>Polyopisthocotylea</taxon>
        <taxon>Polystomatidea</taxon>
        <taxon>Polystomatidae</taxon>
        <taxon>Protopolystoma</taxon>
    </lineage>
</organism>
<name>A0A448WC71_9PLAT</name>
<feature type="region of interest" description="Disordered" evidence="1">
    <location>
        <begin position="88"/>
        <end position="132"/>
    </location>
</feature>
<keyword evidence="3" id="KW-1185">Reference proteome</keyword>
<sequence length="202" mass="22529">MHDSLTMPTMIPAKRLGMYYVHGQTLESMLHTMDSGQGAFFYLLDRLSEVQEENCVFRRQIARLESELVEKRRTLQAILDGCLEVKPTSANSSHFQSSSSSSLLVSGTDDPIATSLPSSRTPYEITNNGPAIGSPSAAFRRLASVSKQLGPQIDAQNIQRLKQMCEELIARNLILEDLVRHFETRQSESTQHVTPHTGKLLI</sequence>
<accession>A0A448WC71</accession>